<dbReference type="Gene3D" id="2.40.160.20">
    <property type="match status" value="1"/>
</dbReference>
<dbReference type="Proteomes" id="UP000033109">
    <property type="component" value="Chromosome"/>
</dbReference>
<feature type="chain" id="PRO_5002413278" evidence="1">
    <location>
        <begin position="30"/>
        <end position="370"/>
    </location>
</feature>
<proteinExistence type="predicted"/>
<evidence type="ECO:0000313" key="3">
    <source>
        <dbReference type="Proteomes" id="UP000033109"/>
    </source>
</evidence>
<dbReference type="RefSeq" id="WP_046313646.1">
    <property type="nucleotide sequence ID" value="NZ_CBCSCY010000019.1"/>
</dbReference>
<dbReference type="InterPro" id="IPR018550">
    <property type="entry name" value="Lipid-A_deacylase-rel"/>
</dbReference>
<dbReference type="PATRIC" id="fig|400092.3.peg.4929"/>
<dbReference type="EMBL" id="CP009621">
    <property type="protein sequence ID" value="AKD05316.1"/>
    <property type="molecule type" value="Genomic_DNA"/>
</dbReference>
<evidence type="ECO:0000313" key="2">
    <source>
        <dbReference type="EMBL" id="AKD05316.1"/>
    </source>
</evidence>
<accession>A0A0E3UZG6</accession>
<dbReference type="STRING" id="400092.PKOR_22455"/>
<feature type="signal peptide" evidence="1">
    <location>
        <begin position="1"/>
        <end position="29"/>
    </location>
</feature>
<name>A0A0E3UZG6_9BACT</name>
<keyword evidence="3" id="KW-1185">Reference proteome</keyword>
<dbReference type="KEGG" id="pko:PKOR_22455"/>
<dbReference type="Pfam" id="PF09411">
    <property type="entry name" value="PagL"/>
    <property type="match status" value="1"/>
</dbReference>
<sequence>MSRSQSILFLLRSLFFLFLWVKAAAPATAQDSKPAINLGLRTHYGFIIPHSDAIREVSYSHPRALELDLSLHFTSKKAWQFIQGYPRFGASVSYINFDNPDVLGNAYALILYVEPFLSAHRRVSLSFRFGGGLSYQSNVYDAISNPQNQFYSTRLAFPLTVNLMANYRLSETWLLRAGGTYSHISNGGIRQPNKGINFPMATLGVDYALRPATFPERQLQKYEPEDTERYYLVALSGTMKDGRIDQTDKLLLWGVTAYASQRTGRLSALTAGAEWVADYSIKEVMDEEDIDKDFQRGALLVGHELYIGRFRFNQMLGVYLYAPRKARDPVYQRWGLEYHTPPGLFFGINLKAHRHVADFLDVRVGWRFGN</sequence>
<dbReference type="OrthoDB" id="627554at2"/>
<gene>
    <name evidence="2" type="ORF">PKOR_22455</name>
</gene>
<dbReference type="HOGENOM" id="CLU_057487_0_0_10"/>
<reference evidence="2 3" key="1">
    <citation type="journal article" date="2015" name="Sci. Rep.">
        <title>Unraveling adaptation of Pontibacter korlensis to radiation and infertility in desert through complete genome and comparative transcriptomic analysis.</title>
        <authorList>
            <person name="Dai J."/>
            <person name="Dai W."/>
            <person name="Qiu C."/>
            <person name="Yang Z."/>
            <person name="Zhang Y."/>
            <person name="Zhou M."/>
            <person name="Zhang L."/>
            <person name="Fang C."/>
            <person name="Gao Q."/>
            <person name="Yang Q."/>
            <person name="Li X."/>
            <person name="Wang Z."/>
            <person name="Wang Z."/>
            <person name="Jia Z."/>
            <person name="Chen X."/>
        </authorList>
    </citation>
    <scope>NUCLEOTIDE SEQUENCE [LARGE SCALE GENOMIC DNA]</scope>
    <source>
        <strain evidence="2 3">X14-1T</strain>
    </source>
</reference>
<keyword evidence="1" id="KW-0732">Signal</keyword>
<organism evidence="2 3">
    <name type="scientific">Pontibacter korlensis</name>
    <dbReference type="NCBI Taxonomy" id="400092"/>
    <lineage>
        <taxon>Bacteria</taxon>
        <taxon>Pseudomonadati</taxon>
        <taxon>Bacteroidota</taxon>
        <taxon>Cytophagia</taxon>
        <taxon>Cytophagales</taxon>
        <taxon>Hymenobacteraceae</taxon>
        <taxon>Pontibacter</taxon>
    </lineage>
</organism>
<dbReference type="AlphaFoldDB" id="A0A0E3UZG6"/>
<protein>
    <submittedName>
        <fullName evidence="2">Lipid A 3-O-deacylase</fullName>
    </submittedName>
</protein>
<evidence type="ECO:0000256" key="1">
    <source>
        <dbReference type="SAM" id="SignalP"/>
    </source>
</evidence>